<dbReference type="OrthoDB" id="2765982at2759"/>
<organism evidence="2 3">
    <name type="scientific">Lentinus tigrinus ALCF2SS1-6</name>
    <dbReference type="NCBI Taxonomy" id="1328759"/>
    <lineage>
        <taxon>Eukaryota</taxon>
        <taxon>Fungi</taxon>
        <taxon>Dikarya</taxon>
        <taxon>Basidiomycota</taxon>
        <taxon>Agaricomycotina</taxon>
        <taxon>Agaricomycetes</taxon>
        <taxon>Polyporales</taxon>
        <taxon>Polyporaceae</taxon>
        <taxon>Lentinus</taxon>
    </lineage>
</organism>
<keyword evidence="3" id="KW-1185">Reference proteome</keyword>
<evidence type="ECO:0000313" key="2">
    <source>
        <dbReference type="EMBL" id="RPD54399.1"/>
    </source>
</evidence>
<feature type="region of interest" description="Disordered" evidence="1">
    <location>
        <begin position="18"/>
        <end position="89"/>
    </location>
</feature>
<gene>
    <name evidence="2" type="ORF">L227DRAFT_616192</name>
</gene>
<sequence length="132" mass="13448">MSFPYPSGDASIRHITPSASQISSHSSLGNWDGSQPPTRYHNPAPAAAPANVTQYAQPPFHNNPPFPPMVASHPGGGPVHGPHTTVPAGYLPPGGYSNFGGVPSHATHGQYGGSLPYGSAPALLPRVALGGL</sequence>
<feature type="compositionally biased region" description="Polar residues" evidence="1">
    <location>
        <begin position="18"/>
        <end position="37"/>
    </location>
</feature>
<dbReference type="EMBL" id="ML122306">
    <property type="protein sequence ID" value="RPD54399.1"/>
    <property type="molecule type" value="Genomic_DNA"/>
</dbReference>
<dbReference type="Proteomes" id="UP000313359">
    <property type="component" value="Unassembled WGS sequence"/>
</dbReference>
<evidence type="ECO:0000313" key="3">
    <source>
        <dbReference type="Proteomes" id="UP000313359"/>
    </source>
</evidence>
<evidence type="ECO:0000256" key="1">
    <source>
        <dbReference type="SAM" id="MobiDB-lite"/>
    </source>
</evidence>
<name>A0A5C2RTU9_9APHY</name>
<reference evidence="2" key="1">
    <citation type="journal article" date="2018" name="Genome Biol. Evol.">
        <title>Genomics and development of Lentinus tigrinus, a white-rot wood-decaying mushroom with dimorphic fruiting bodies.</title>
        <authorList>
            <person name="Wu B."/>
            <person name="Xu Z."/>
            <person name="Knudson A."/>
            <person name="Carlson A."/>
            <person name="Chen N."/>
            <person name="Kovaka S."/>
            <person name="LaButti K."/>
            <person name="Lipzen A."/>
            <person name="Pennachio C."/>
            <person name="Riley R."/>
            <person name="Schakwitz W."/>
            <person name="Umezawa K."/>
            <person name="Ohm R.A."/>
            <person name="Grigoriev I.V."/>
            <person name="Nagy L.G."/>
            <person name="Gibbons J."/>
            <person name="Hibbett D."/>
        </authorList>
    </citation>
    <scope>NUCLEOTIDE SEQUENCE [LARGE SCALE GENOMIC DNA]</scope>
    <source>
        <strain evidence="2">ALCF2SS1-6</strain>
    </source>
</reference>
<protein>
    <submittedName>
        <fullName evidence="2">Uncharacterized protein</fullName>
    </submittedName>
</protein>
<proteinExistence type="predicted"/>
<accession>A0A5C2RTU9</accession>
<dbReference type="AlphaFoldDB" id="A0A5C2RTU9"/>